<keyword evidence="3" id="KW-0378">Hydrolase</keyword>
<dbReference type="RefSeq" id="WP_327597076.1">
    <property type="nucleotide sequence ID" value="NZ_JAYXHS010000001.1"/>
</dbReference>
<gene>
    <name evidence="3" type="ORF">VVD49_00060</name>
</gene>
<dbReference type="Pfam" id="PF01557">
    <property type="entry name" value="FAA_hydrolase"/>
    <property type="match status" value="1"/>
</dbReference>
<proteinExistence type="predicted"/>
<evidence type="ECO:0000313" key="3">
    <source>
        <dbReference type="EMBL" id="MEC5384090.1"/>
    </source>
</evidence>
<dbReference type="InterPro" id="IPR011234">
    <property type="entry name" value="Fumarylacetoacetase-like_C"/>
</dbReference>
<dbReference type="GO" id="GO:0016787">
    <property type="term" value="F:hydrolase activity"/>
    <property type="evidence" value="ECO:0007669"/>
    <property type="project" value="UniProtKB-KW"/>
</dbReference>
<protein>
    <submittedName>
        <fullName evidence="3">Fumarylacetoacetate hydrolase family protein</fullName>
    </submittedName>
</protein>
<dbReference type="InterPro" id="IPR036663">
    <property type="entry name" value="Fumarylacetoacetase_C_sf"/>
</dbReference>
<evidence type="ECO:0000259" key="2">
    <source>
        <dbReference type="Pfam" id="PF01557"/>
    </source>
</evidence>
<feature type="domain" description="Fumarylacetoacetase-like C-terminal" evidence="2">
    <location>
        <begin position="92"/>
        <end position="246"/>
    </location>
</feature>
<dbReference type="PANTHER" id="PTHR30143">
    <property type="entry name" value="ACID HYDRATASE"/>
    <property type="match status" value="1"/>
</dbReference>
<accession>A0ABU6JZ23</accession>
<dbReference type="SUPFAM" id="SSF56529">
    <property type="entry name" value="FAH"/>
    <property type="match status" value="1"/>
</dbReference>
<comment type="caution">
    <text evidence="3">The sequence shown here is derived from an EMBL/GenBank/DDBJ whole genome shotgun (WGS) entry which is preliminary data.</text>
</comment>
<sequence length="280" mass="29664">MRFAHAREAARAHMSAADIDKLANRLTAARASQQALSVSECEALQIASREEAYAVQAAVWQCLLGSARPRAWKIGNSSDSPVPVRAAMPRIISHAASISAADFRLLGMEAEIAVRFARDLPARGEPWSRDEVLAAIGSAHVAIEIVDTALQDYVAAGPFLRLADSMLHGAFVLGEALCDWQGLAWHALTMQSFVDGALCAEATGGHPHVDPFALLPWWANEGAQLWGGVMAGDIVTTGTWNGMHFSMHPSCMEARLSGPAGEPLGRASVQVAQAAAAPPV</sequence>
<evidence type="ECO:0000256" key="1">
    <source>
        <dbReference type="ARBA" id="ARBA00023239"/>
    </source>
</evidence>
<reference evidence="3 4" key="1">
    <citation type="submission" date="2024-01" db="EMBL/GenBank/DDBJ databases">
        <title>Uliginosibacterium soil sp. nov.</title>
        <authorList>
            <person name="Lv Y."/>
        </authorList>
    </citation>
    <scope>NUCLEOTIDE SEQUENCE [LARGE SCALE GENOMIC DNA]</scope>
    <source>
        <strain evidence="3 4">H3</strain>
    </source>
</reference>
<name>A0ABU6JZ23_9RHOO</name>
<organism evidence="3 4">
    <name type="scientific">Uliginosibacterium silvisoli</name>
    <dbReference type="NCBI Taxonomy" id="3114758"/>
    <lineage>
        <taxon>Bacteria</taxon>
        <taxon>Pseudomonadati</taxon>
        <taxon>Pseudomonadota</taxon>
        <taxon>Betaproteobacteria</taxon>
        <taxon>Rhodocyclales</taxon>
        <taxon>Zoogloeaceae</taxon>
        <taxon>Uliginosibacterium</taxon>
    </lineage>
</organism>
<dbReference type="PANTHER" id="PTHR30143:SF0">
    <property type="entry name" value="2-KETO-4-PENTENOATE HYDRATASE"/>
    <property type="match status" value="1"/>
</dbReference>
<dbReference type="Gene3D" id="3.90.850.10">
    <property type="entry name" value="Fumarylacetoacetase-like, C-terminal domain"/>
    <property type="match status" value="1"/>
</dbReference>
<evidence type="ECO:0000313" key="4">
    <source>
        <dbReference type="Proteomes" id="UP001331561"/>
    </source>
</evidence>
<dbReference type="EMBL" id="JAYXHS010000001">
    <property type="protein sequence ID" value="MEC5384090.1"/>
    <property type="molecule type" value="Genomic_DNA"/>
</dbReference>
<dbReference type="InterPro" id="IPR050772">
    <property type="entry name" value="Hydratase-Decarb/MhpD_sf"/>
</dbReference>
<keyword evidence="1" id="KW-0456">Lyase</keyword>
<keyword evidence="4" id="KW-1185">Reference proteome</keyword>
<dbReference type="Proteomes" id="UP001331561">
    <property type="component" value="Unassembled WGS sequence"/>
</dbReference>